<dbReference type="SUPFAM" id="SSF88713">
    <property type="entry name" value="Glycoside hydrolase/deacetylase"/>
    <property type="match status" value="1"/>
</dbReference>
<dbReference type="EMBL" id="CP096574">
    <property type="protein sequence ID" value="UPU37827.1"/>
    <property type="molecule type" value="Genomic_DNA"/>
</dbReference>
<sequence length="290" mass="33280">MEKPSKQKQTLACLIIDDPLLRPRYGCLDYQKLLDEMKAHNFFTEIAFIPGNYQRSDPRTIRLFADNADRYSICVHGCNHTGNEFGGYDYHHLCRLSCTALARMEQHKRLTGLPYDRVIVFPQGRFSSVAMQAVKDTGYVAAFNSTIRAIDGKGPPAQEHQRPATKHYHDFPLFLRRYATDKSGFLADIAAGRPILIVDHHSAFRNGYRHLTDFIDWINSQGNIRWTSLSKVAEYYLEEPAATMPPMNFTDAQLPMDLPVALRRFLCEARDNYIERSNLLAKAYNMLRSP</sequence>
<organism evidence="1 2">
    <name type="scientific">Geomonas paludis</name>
    <dbReference type="NCBI Taxonomy" id="2740185"/>
    <lineage>
        <taxon>Bacteria</taxon>
        <taxon>Pseudomonadati</taxon>
        <taxon>Thermodesulfobacteriota</taxon>
        <taxon>Desulfuromonadia</taxon>
        <taxon>Geobacterales</taxon>
        <taxon>Geobacteraceae</taxon>
        <taxon>Geomonas</taxon>
    </lineage>
</organism>
<accession>A0ABY4LIZ1</accession>
<proteinExistence type="predicted"/>
<evidence type="ECO:0008006" key="3">
    <source>
        <dbReference type="Google" id="ProtNLM"/>
    </source>
</evidence>
<evidence type="ECO:0000313" key="2">
    <source>
        <dbReference type="Proteomes" id="UP000831485"/>
    </source>
</evidence>
<dbReference type="InterPro" id="IPR011330">
    <property type="entry name" value="Glyco_hydro/deAcase_b/a-brl"/>
</dbReference>
<dbReference type="Gene3D" id="3.20.20.370">
    <property type="entry name" value="Glycoside hydrolase/deacetylase"/>
    <property type="match status" value="1"/>
</dbReference>
<name>A0ABY4LIZ1_9BACT</name>
<gene>
    <name evidence="1" type="ORF">M1B72_09000</name>
</gene>
<keyword evidence="2" id="KW-1185">Reference proteome</keyword>
<evidence type="ECO:0000313" key="1">
    <source>
        <dbReference type="EMBL" id="UPU37827.1"/>
    </source>
</evidence>
<dbReference type="RefSeq" id="WP_248647218.1">
    <property type="nucleotide sequence ID" value="NZ_CP096574.1"/>
</dbReference>
<dbReference type="Proteomes" id="UP000831485">
    <property type="component" value="Chromosome"/>
</dbReference>
<protein>
    <recommendedName>
        <fullName evidence="3">Polysaccharide deacetylase</fullName>
    </recommendedName>
</protein>
<reference evidence="1" key="1">
    <citation type="submission" date="2022-04" db="EMBL/GenBank/DDBJ databases">
        <authorList>
            <person name="Liu G."/>
        </authorList>
    </citation>
    <scope>NUCLEOTIDE SEQUENCE</scope>
    <source>
        <strain evidence="1">RG22</strain>
    </source>
</reference>